<dbReference type="Gene3D" id="3.30.420.10">
    <property type="entry name" value="Ribonuclease H-like superfamily/Ribonuclease H"/>
    <property type="match status" value="2"/>
</dbReference>
<keyword evidence="1" id="KW-0175">Coiled coil</keyword>
<dbReference type="InterPro" id="IPR025724">
    <property type="entry name" value="GAG-pre-integrase_dom"/>
</dbReference>
<proteinExistence type="predicted"/>
<dbReference type="InterPro" id="IPR039537">
    <property type="entry name" value="Retrotran_Ty1/copia-like"/>
</dbReference>
<sequence length="944" mass="108244">MLCKPKPYYNEHNKVAIGYKNTLCLTRAKQVQPALYNGYEIIKSNHVPALVHNTEDTLEIAKITRRKMNDKIKDPECVTHRVKIAPPDYSRENYLATFPPQKQLTPEQIFWSNDLIEMKAEALKEQTKASRPIKALTMYPPNTPSTLVPRALSKEINEMKDIFEELEAEVDQNVIHRKHAEIERKNLLIANDNLIADCLSKEVCYIATNSELTVSRFTEMHEAHTIVQTRCLELEAELSKLRDKVKKNDHTELVKCFSNLEVNHLNLQLKYQNLKESFGNYPSTSARDTPDFDSVFITQLTEKVTVLQEQNEHFRTENEKVKQHYKELYDSIKITRAKHIEQTTALLTANENLKAQIHENLKCNNMESVKPRVFAPGRYAIDVEPIPPHNRNNMEVHLHYLKHLKESVETLREIVEEAKFERPLDRSLTSACLYTKHSQELLEYVIGTCPKDFIQRDKKHAPTPLIRKKQVTFEEQCDTSNSNTHKHVEQLNTQKTNVPVPLSTGVNCCTNASGSQSRSNTKKNRISPAKGVSKKKVEEHPRTNKSNLRTMNQVDSSSSSKGTVINSNSDSVCQTCNKCLISTNHDVCVVDYLQYVKAFPSIHNTHNVMRKVKQVWKHKQVRQVWKPTGKVLTSVGHQWRPTGRIFSLGEQCPLTRLTKPKVAPAKQNENQAITCRTDRPLVMEITKHSCYVRDTDGVELIKGSRGSNLYTISVEDMMKSSPICLLSKASKNKSWLWHRHLNHLNFGTINDLARKDLVRGLPRLKFEKDHLCSACQLGKSKKHTRKPKTKNTNLEVLNTLHMDLCGPMRVQTINGKKYILVIVDDYSRYIRTDNGTEFVNKDLTAYYEGVGIFHQKTVPRTPQQNDIVERWNRTLVEAARTMLIFSKAPMFLWAEAVATAFFGAFCYPTNDSEDLGKLQPTADIGIFVGYAPSQKGYRIYNKRT</sequence>
<dbReference type="PANTHER" id="PTHR42648:SF18">
    <property type="entry name" value="RETROTRANSPOSON, UNCLASSIFIED-LIKE PROTEIN"/>
    <property type="match status" value="1"/>
</dbReference>
<reference evidence="4" key="2">
    <citation type="submission" date="2022-01" db="EMBL/GenBank/DDBJ databases">
        <authorList>
            <person name="Yamashiro T."/>
            <person name="Shiraishi A."/>
            <person name="Satake H."/>
            <person name="Nakayama K."/>
        </authorList>
    </citation>
    <scope>NUCLEOTIDE SEQUENCE</scope>
</reference>
<protein>
    <submittedName>
        <fullName evidence="4">Retrovirus-related pol polyprotein from transposon TNT 1-94</fullName>
    </submittedName>
</protein>
<organism evidence="4 5">
    <name type="scientific">Tanacetum coccineum</name>
    <dbReference type="NCBI Taxonomy" id="301880"/>
    <lineage>
        <taxon>Eukaryota</taxon>
        <taxon>Viridiplantae</taxon>
        <taxon>Streptophyta</taxon>
        <taxon>Embryophyta</taxon>
        <taxon>Tracheophyta</taxon>
        <taxon>Spermatophyta</taxon>
        <taxon>Magnoliopsida</taxon>
        <taxon>eudicotyledons</taxon>
        <taxon>Gunneridae</taxon>
        <taxon>Pentapetalae</taxon>
        <taxon>asterids</taxon>
        <taxon>campanulids</taxon>
        <taxon>Asterales</taxon>
        <taxon>Asteraceae</taxon>
        <taxon>Asteroideae</taxon>
        <taxon>Anthemideae</taxon>
        <taxon>Anthemidinae</taxon>
        <taxon>Tanacetum</taxon>
    </lineage>
</organism>
<feature type="coiled-coil region" evidence="1">
    <location>
        <begin position="257"/>
        <end position="317"/>
    </location>
</feature>
<reference evidence="4" key="1">
    <citation type="journal article" date="2022" name="Int. J. Mol. Sci.">
        <title>Draft Genome of Tanacetum Coccineum: Genomic Comparison of Closely Related Tanacetum-Family Plants.</title>
        <authorList>
            <person name="Yamashiro T."/>
            <person name="Shiraishi A."/>
            <person name="Nakayama K."/>
            <person name="Satake H."/>
        </authorList>
    </citation>
    <scope>NUCLEOTIDE SEQUENCE</scope>
</reference>
<dbReference type="Pfam" id="PF13976">
    <property type="entry name" value="gag_pre-integrs"/>
    <property type="match status" value="1"/>
</dbReference>
<dbReference type="PANTHER" id="PTHR42648">
    <property type="entry name" value="TRANSPOSASE, PUTATIVE-RELATED"/>
    <property type="match status" value="1"/>
</dbReference>
<keyword evidence="5" id="KW-1185">Reference proteome</keyword>
<evidence type="ECO:0000313" key="5">
    <source>
        <dbReference type="Proteomes" id="UP001151760"/>
    </source>
</evidence>
<feature type="compositionally biased region" description="Polar residues" evidence="2">
    <location>
        <begin position="544"/>
        <end position="564"/>
    </location>
</feature>
<dbReference type="Proteomes" id="UP001151760">
    <property type="component" value="Unassembled WGS sequence"/>
</dbReference>
<dbReference type="InterPro" id="IPR001584">
    <property type="entry name" value="Integrase_cat-core"/>
</dbReference>
<comment type="caution">
    <text evidence="4">The sequence shown here is derived from an EMBL/GenBank/DDBJ whole genome shotgun (WGS) entry which is preliminary data.</text>
</comment>
<dbReference type="Pfam" id="PF25597">
    <property type="entry name" value="SH3_retrovirus"/>
    <property type="match status" value="1"/>
</dbReference>
<gene>
    <name evidence="4" type="ORF">Tco_1029308</name>
</gene>
<name>A0ABQ5G329_9ASTR</name>
<dbReference type="EMBL" id="BQNB010018040">
    <property type="protein sequence ID" value="GJT70022.1"/>
    <property type="molecule type" value="Genomic_DNA"/>
</dbReference>
<evidence type="ECO:0000259" key="3">
    <source>
        <dbReference type="PROSITE" id="PS50994"/>
    </source>
</evidence>
<dbReference type="PROSITE" id="PS50994">
    <property type="entry name" value="INTEGRASE"/>
    <property type="match status" value="1"/>
</dbReference>
<dbReference type="InterPro" id="IPR012337">
    <property type="entry name" value="RNaseH-like_sf"/>
</dbReference>
<dbReference type="InterPro" id="IPR057670">
    <property type="entry name" value="SH3_retrovirus"/>
</dbReference>
<feature type="region of interest" description="Disordered" evidence="2">
    <location>
        <begin position="511"/>
        <end position="564"/>
    </location>
</feature>
<evidence type="ECO:0000256" key="1">
    <source>
        <dbReference type="SAM" id="Coils"/>
    </source>
</evidence>
<accession>A0ABQ5G329</accession>
<dbReference type="SUPFAM" id="SSF53098">
    <property type="entry name" value="Ribonuclease H-like"/>
    <property type="match status" value="1"/>
</dbReference>
<evidence type="ECO:0000256" key="2">
    <source>
        <dbReference type="SAM" id="MobiDB-lite"/>
    </source>
</evidence>
<dbReference type="InterPro" id="IPR036397">
    <property type="entry name" value="RNaseH_sf"/>
</dbReference>
<evidence type="ECO:0000313" key="4">
    <source>
        <dbReference type="EMBL" id="GJT70022.1"/>
    </source>
</evidence>
<feature type="domain" description="Integrase catalytic" evidence="3">
    <location>
        <begin position="830"/>
        <end position="940"/>
    </location>
</feature>